<dbReference type="Proteomes" id="UP001596455">
    <property type="component" value="Unassembled WGS sequence"/>
</dbReference>
<feature type="compositionally biased region" description="Gly residues" evidence="1">
    <location>
        <begin position="56"/>
        <end position="79"/>
    </location>
</feature>
<keyword evidence="2" id="KW-0812">Transmembrane</keyword>
<gene>
    <name evidence="3" type="ORF">ACFQQL_12525</name>
</gene>
<sequence>MSETTTPSGSDPGSASGSKRFGRRSEDATSSSAATSRPATAGSSTTSSGTTSPGTTGSGTTGSGTTGSGTAGTKRGTGSGVPKPGAPKGNPVAWTALLVAVVLTIWQAVYSLTVLGIDPPDQETFTSVSLFITLVLGLAALVLGIVSIAQRRAPRWPGLVGLSVGIYAFIVAVFSWIGGLMNQGGA</sequence>
<feature type="transmembrane region" description="Helical" evidence="2">
    <location>
        <begin position="92"/>
        <end position="110"/>
    </location>
</feature>
<keyword evidence="2" id="KW-1133">Transmembrane helix</keyword>
<proteinExistence type="predicted"/>
<evidence type="ECO:0000313" key="4">
    <source>
        <dbReference type="Proteomes" id="UP001596455"/>
    </source>
</evidence>
<evidence type="ECO:0000313" key="3">
    <source>
        <dbReference type="EMBL" id="MFC7405941.1"/>
    </source>
</evidence>
<feature type="compositionally biased region" description="Low complexity" evidence="1">
    <location>
        <begin position="1"/>
        <end position="18"/>
    </location>
</feature>
<organism evidence="3 4">
    <name type="scientific">Georgenia alba</name>
    <dbReference type="NCBI Taxonomy" id="2233858"/>
    <lineage>
        <taxon>Bacteria</taxon>
        <taxon>Bacillati</taxon>
        <taxon>Actinomycetota</taxon>
        <taxon>Actinomycetes</taxon>
        <taxon>Micrococcales</taxon>
        <taxon>Bogoriellaceae</taxon>
        <taxon>Georgenia</taxon>
    </lineage>
</organism>
<dbReference type="EMBL" id="JBHTCQ010000002">
    <property type="protein sequence ID" value="MFC7405941.1"/>
    <property type="molecule type" value="Genomic_DNA"/>
</dbReference>
<accession>A0ABW2Q8V0</accession>
<comment type="caution">
    <text evidence="3">The sequence shown here is derived from an EMBL/GenBank/DDBJ whole genome shotgun (WGS) entry which is preliminary data.</text>
</comment>
<evidence type="ECO:0000256" key="1">
    <source>
        <dbReference type="SAM" id="MobiDB-lite"/>
    </source>
</evidence>
<name>A0ABW2Q8V0_9MICO</name>
<keyword evidence="2" id="KW-0472">Membrane</keyword>
<keyword evidence="4" id="KW-1185">Reference proteome</keyword>
<dbReference type="RefSeq" id="WP_382394838.1">
    <property type="nucleotide sequence ID" value="NZ_JBHTCQ010000002.1"/>
</dbReference>
<feature type="transmembrane region" description="Helical" evidence="2">
    <location>
        <begin position="130"/>
        <end position="149"/>
    </location>
</feature>
<reference evidence="4" key="1">
    <citation type="journal article" date="2019" name="Int. J. Syst. Evol. Microbiol.">
        <title>The Global Catalogue of Microorganisms (GCM) 10K type strain sequencing project: providing services to taxonomists for standard genome sequencing and annotation.</title>
        <authorList>
            <consortium name="The Broad Institute Genomics Platform"/>
            <consortium name="The Broad Institute Genome Sequencing Center for Infectious Disease"/>
            <person name="Wu L."/>
            <person name="Ma J."/>
        </authorList>
    </citation>
    <scope>NUCLEOTIDE SEQUENCE [LARGE SCALE GENOMIC DNA]</scope>
    <source>
        <strain evidence="4">JCM 1490</strain>
    </source>
</reference>
<feature type="region of interest" description="Disordered" evidence="1">
    <location>
        <begin position="1"/>
        <end position="87"/>
    </location>
</feature>
<feature type="compositionally biased region" description="Low complexity" evidence="1">
    <location>
        <begin position="28"/>
        <end position="55"/>
    </location>
</feature>
<feature type="transmembrane region" description="Helical" evidence="2">
    <location>
        <begin position="156"/>
        <end position="177"/>
    </location>
</feature>
<evidence type="ECO:0000256" key="2">
    <source>
        <dbReference type="SAM" id="Phobius"/>
    </source>
</evidence>
<protein>
    <submittedName>
        <fullName evidence="3">Uncharacterized protein</fullName>
    </submittedName>
</protein>